<gene>
    <name evidence="3" type="ORF">K2U94_04015</name>
</gene>
<protein>
    <submittedName>
        <fullName evidence="3">Acyltransferase family protein</fullName>
    </submittedName>
</protein>
<dbReference type="Proteomes" id="UP001139104">
    <property type="component" value="Unassembled WGS sequence"/>
</dbReference>
<dbReference type="GO" id="GO:0016746">
    <property type="term" value="F:acyltransferase activity"/>
    <property type="evidence" value="ECO:0007669"/>
    <property type="project" value="UniProtKB-KW"/>
</dbReference>
<dbReference type="InterPro" id="IPR002656">
    <property type="entry name" value="Acyl_transf_3_dom"/>
</dbReference>
<accession>A0ABS9Z3K9</accession>
<feature type="transmembrane region" description="Helical" evidence="1">
    <location>
        <begin position="6"/>
        <end position="25"/>
    </location>
</feature>
<keyword evidence="4" id="KW-1185">Reference proteome</keyword>
<feature type="transmembrane region" description="Helical" evidence="1">
    <location>
        <begin position="77"/>
        <end position="95"/>
    </location>
</feature>
<comment type="caution">
    <text evidence="3">The sequence shown here is derived from an EMBL/GenBank/DDBJ whole genome shotgun (WGS) entry which is preliminary data.</text>
</comment>
<keyword evidence="3" id="KW-0808">Transferase</keyword>
<feature type="transmembrane region" description="Helical" evidence="1">
    <location>
        <begin position="37"/>
        <end position="57"/>
    </location>
</feature>
<evidence type="ECO:0000313" key="4">
    <source>
        <dbReference type="Proteomes" id="UP001139104"/>
    </source>
</evidence>
<dbReference type="EMBL" id="JAIVFP010000001">
    <property type="protein sequence ID" value="MCI4681935.1"/>
    <property type="molecule type" value="Genomic_DNA"/>
</dbReference>
<keyword evidence="1" id="KW-0472">Membrane</keyword>
<organism evidence="3 4">
    <name type="scientific">Candidatus Rhodoblastus alkanivorans</name>
    <dbReference type="NCBI Taxonomy" id="2954117"/>
    <lineage>
        <taxon>Bacteria</taxon>
        <taxon>Pseudomonadati</taxon>
        <taxon>Pseudomonadota</taxon>
        <taxon>Alphaproteobacteria</taxon>
        <taxon>Hyphomicrobiales</taxon>
        <taxon>Rhodoblastaceae</taxon>
        <taxon>Rhodoblastus</taxon>
    </lineage>
</organism>
<keyword evidence="1" id="KW-1133">Transmembrane helix</keyword>
<evidence type="ECO:0000313" key="3">
    <source>
        <dbReference type="EMBL" id="MCI4681935.1"/>
    </source>
</evidence>
<dbReference type="Pfam" id="PF01757">
    <property type="entry name" value="Acyl_transf_3"/>
    <property type="match status" value="1"/>
</dbReference>
<evidence type="ECO:0000259" key="2">
    <source>
        <dbReference type="Pfam" id="PF01757"/>
    </source>
</evidence>
<reference evidence="3" key="1">
    <citation type="journal article" date="2022" name="ISME J.">
        <title>Identification of active gaseous-alkane degraders at natural gas seeps.</title>
        <authorList>
            <person name="Farhan Ul Haque M."/>
            <person name="Hernandez M."/>
            <person name="Crombie A.T."/>
            <person name="Murrell J.C."/>
        </authorList>
    </citation>
    <scope>NUCLEOTIDE SEQUENCE</scope>
    <source>
        <strain evidence="3">PC2</strain>
    </source>
</reference>
<keyword evidence="1" id="KW-0812">Transmembrane</keyword>
<proteinExistence type="predicted"/>
<sequence length="99" mass="11905">MFRNNGTIVRYIAAYLVIIQHAYMLAREHDPFTLFRFHWWTGQTGVLIFFAFSGYILTTRLYKDNIYDFVFHRLFRIYPLLIAVNVITVALMWCFTKVL</sequence>
<name>A0ABS9Z3K9_9HYPH</name>
<evidence type="ECO:0000256" key="1">
    <source>
        <dbReference type="SAM" id="Phobius"/>
    </source>
</evidence>
<feature type="domain" description="Acyltransferase 3" evidence="2">
    <location>
        <begin position="8"/>
        <end position="93"/>
    </location>
</feature>
<keyword evidence="3" id="KW-0012">Acyltransferase</keyword>